<dbReference type="GO" id="GO:0000290">
    <property type="term" value="P:deadenylation-dependent decapping of nuclear-transcribed mRNA"/>
    <property type="evidence" value="ECO:0007669"/>
    <property type="project" value="InterPro"/>
</dbReference>
<dbReference type="SMR" id="A0A915ZUE6"/>
<dbReference type="GO" id="GO:0003729">
    <property type="term" value="F:mRNA binding"/>
    <property type="evidence" value="ECO:0007669"/>
    <property type="project" value="TreeGrafter"/>
</dbReference>
<feature type="compositionally biased region" description="Low complexity" evidence="3">
    <location>
        <begin position="140"/>
        <end position="151"/>
    </location>
</feature>
<dbReference type="Proteomes" id="UP000684084">
    <property type="component" value="Unassembled WGS sequence"/>
</dbReference>
<accession>A0A915ZUE6</accession>
<gene>
    <name evidence="4" type="ORF">CHRIB12_LOCUS21622</name>
</gene>
<dbReference type="InterPro" id="IPR010334">
    <property type="entry name" value="Dcp1"/>
</dbReference>
<dbReference type="VEuPathDB" id="FungiDB:RhiirFUN_009357"/>
<evidence type="ECO:0000313" key="4">
    <source>
        <dbReference type="EMBL" id="CAB5390688.1"/>
    </source>
</evidence>
<feature type="region of interest" description="Disordered" evidence="3">
    <location>
        <begin position="245"/>
        <end position="269"/>
    </location>
</feature>
<evidence type="ECO:0000256" key="1">
    <source>
        <dbReference type="ARBA" id="ARBA00004496"/>
    </source>
</evidence>
<sequence length="367" mass="41403">MDPTARKAVNLNVLRRHDQNIVEIIDSSSYVVVYKFDQGAWTKKGVEGTLFVFKRCVQPVYGFIVMNRLGIDNFMAPLTDGMELEFKDEYIIYRTTDDVDNIHGIWVFETKDRERIGKTLLECRESSKTAVTPPQLTLQPPYYSSNTPTSSKGTSSSLYGRPIQIGDLLQQAEINQPTTSNNSRSSTPAYHDTLQYETPKKDILGELFQKASSIDPLPVNPPVTSSNNHTLLDGKMLLDMLRPSNTATASPNNYPFNSHTPPQRSLSVNDTRPNNKLFQSRNINTPSIIQEHITTSNASFGMENPQLLRKQAVDASISSLTALEGINHKRILTKSEFTEQYLRLIQSDPSFMDILYENYVVKAQNML</sequence>
<dbReference type="Pfam" id="PF06058">
    <property type="entry name" value="DCP1"/>
    <property type="match status" value="1"/>
</dbReference>
<dbReference type="PANTHER" id="PTHR16290">
    <property type="entry name" value="TRANSCRIPTION FACTOR SMIF DECAPPING ENZYME DCP1"/>
    <property type="match status" value="1"/>
</dbReference>
<dbReference type="OrthoDB" id="440673at2759"/>
<reference evidence="4" key="1">
    <citation type="submission" date="2020-05" db="EMBL/GenBank/DDBJ databases">
        <authorList>
            <person name="Rincon C."/>
            <person name="Sanders R I."/>
            <person name="Robbins C."/>
            <person name="Chaturvedi A."/>
        </authorList>
    </citation>
    <scope>NUCLEOTIDE SEQUENCE</scope>
    <source>
        <strain evidence="4">CHB12</strain>
    </source>
</reference>
<proteinExistence type="predicted"/>
<dbReference type="PANTHER" id="PTHR16290:SF0">
    <property type="entry name" value="DECAPPING PROTEIN 1, ISOFORM A"/>
    <property type="match status" value="1"/>
</dbReference>
<keyword evidence="2" id="KW-0963">Cytoplasm</keyword>
<dbReference type="GO" id="GO:0000932">
    <property type="term" value="C:P-body"/>
    <property type="evidence" value="ECO:0007669"/>
    <property type="project" value="TreeGrafter"/>
</dbReference>
<feature type="region of interest" description="Disordered" evidence="3">
    <location>
        <begin position="130"/>
        <end position="157"/>
    </location>
</feature>
<dbReference type="GO" id="GO:0008047">
    <property type="term" value="F:enzyme activator activity"/>
    <property type="evidence" value="ECO:0007669"/>
    <property type="project" value="InterPro"/>
</dbReference>
<evidence type="ECO:0000256" key="2">
    <source>
        <dbReference type="ARBA" id="ARBA00022490"/>
    </source>
</evidence>
<comment type="subcellular location">
    <subcellularLocation>
        <location evidence="1">Cytoplasm</location>
    </subcellularLocation>
</comment>
<dbReference type="CDD" id="cd13182">
    <property type="entry name" value="EVH1-like_Dcp1"/>
    <property type="match status" value="1"/>
</dbReference>
<dbReference type="AlphaFoldDB" id="A0A915ZUE6"/>
<evidence type="ECO:0000256" key="3">
    <source>
        <dbReference type="SAM" id="MobiDB-lite"/>
    </source>
</evidence>
<protein>
    <submittedName>
        <fullName evidence="4">Uncharacterized protein</fullName>
    </submittedName>
</protein>
<dbReference type="GO" id="GO:0031087">
    <property type="term" value="P:deadenylation-independent decapping of nuclear-transcribed mRNA"/>
    <property type="evidence" value="ECO:0007669"/>
    <property type="project" value="TreeGrafter"/>
</dbReference>
<evidence type="ECO:0000313" key="5">
    <source>
        <dbReference type="Proteomes" id="UP000684084"/>
    </source>
</evidence>
<comment type="caution">
    <text evidence="4">The sequence shown here is derived from an EMBL/GenBank/DDBJ whole genome shotgun (WGS) entry which is preliminary data.</text>
</comment>
<dbReference type="EMBL" id="CAGKOT010000070">
    <property type="protein sequence ID" value="CAB5390688.1"/>
    <property type="molecule type" value="Genomic_DNA"/>
</dbReference>
<organism evidence="4 5">
    <name type="scientific">Rhizophagus irregularis</name>
    <dbReference type="NCBI Taxonomy" id="588596"/>
    <lineage>
        <taxon>Eukaryota</taxon>
        <taxon>Fungi</taxon>
        <taxon>Fungi incertae sedis</taxon>
        <taxon>Mucoromycota</taxon>
        <taxon>Glomeromycotina</taxon>
        <taxon>Glomeromycetes</taxon>
        <taxon>Glomerales</taxon>
        <taxon>Glomeraceae</taxon>
        <taxon>Rhizophagus</taxon>
    </lineage>
</organism>
<name>A0A915ZUE6_9GLOM</name>